<dbReference type="EMBL" id="BAAANC010000002">
    <property type="protein sequence ID" value="GAA1525329.1"/>
    <property type="molecule type" value="Genomic_DNA"/>
</dbReference>
<organism evidence="1 2">
    <name type="scientific">Kribbella lupini</name>
    <dbReference type="NCBI Taxonomy" id="291602"/>
    <lineage>
        <taxon>Bacteria</taxon>
        <taxon>Bacillati</taxon>
        <taxon>Actinomycetota</taxon>
        <taxon>Actinomycetes</taxon>
        <taxon>Propionibacteriales</taxon>
        <taxon>Kribbellaceae</taxon>
        <taxon>Kribbella</taxon>
    </lineage>
</organism>
<reference evidence="2" key="1">
    <citation type="journal article" date="2019" name="Int. J. Syst. Evol. Microbiol.">
        <title>The Global Catalogue of Microorganisms (GCM) 10K type strain sequencing project: providing services to taxonomists for standard genome sequencing and annotation.</title>
        <authorList>
            <consortium name="The Broad Institute Genomics Platform"/>
            <consortium name="The Broad Institute Genome Sequencing Center for Infectious Disease"/>
            <person name="Wu L."/>
            <person name="Ma J."/>
        </authorList>
    </citation>
    <scope>NUCLEOTIDE SEQUENCE [LARGE SCALE GENOMIC DNA]</scope>
    <source>
        <strain evidence="2">JCM 14303</strain>
    </source>
</reference>
<sequence length="63" mass="6778">MREGEMVGAPRVISARHSAWRRPGADGGLHRARAVVAGLSSARWNVKIVIVGNCRTTEDQPIG</sequence>
<dbReference type="Proteomes" id="UP001500363">
    <property type="component" value="Unassembled WGS sequence"/>
</dbReference>
<evidence type="ECO:0000313" key="2">
    <source>
        <dbReference type="Proteomes" id="UP001500363"/>
    </source>
</evidence>
<proteinExistence type="predicted"/>
<comment type="caution">
    <text evidence="1">The sequence shown here is derived from an EMBL/GenBank/DDBJ whole genome shotgun (WGS) entry which is preliminary data.</text>
</comment>
<evidence type="ECO:0000313" key="1">
    <source>
        <dbReference type="EMBL" id="GAA1525329.1"/>
    </source>
</evidence>
<gene>
    <name evidence="1" type="ORF">GCM10009741_28590</name>
</gene>
<accession>A0ABP4LJD9</accession>
<name>A0ABP4LJD9_9ACTN</name>
<protein>
    <submittedName>
        <fullName evidence="1">Uncharacterized protein</fullName>
    </submittedName>
</protein>
<keyword evidence="2" id="KW-1185">Reference proteome</keyword>